<dbReference type="PRINTS" id="PR01021">
    <property type="entry name" value="OMPADOMAIN"/>
</dbReference>
<reference evidence="6 7" key="1">
    <citation type="submission" date="2015-09" db="EMBL/GenBank/DDBJ databases">
        <title>Identification and resolution of microdiversity through metagenomic sequencing of parallel consortia.</title>
        <authorList>
            <person name="Nelson W.C."/>
            <person name="Romine M.F."/>
            <person name="Lindemann S.R."/>
        </authorList>
    </citation>
    <scope>NUCLEOTIDE SEQUENCE [LARGE SCALE GENOMIC DNA]</scope>
    <source>
        <strain evidence="6">HL-55</strain>
    </source>
</reference>
<sequence>MNIQSLLKGVPGKKTGTALLLSSALLTGCAMTPTSPDGSEDVRAKLTGLQQNPDMMTHARIELRDAEAAVQLAEQPLASDEAALAAHRIYMADRMVEIARAKGETRLMEADRVLLGEERDAARLAARTREADQAHADATSARTSQADAAALSAREAAELQRQIDMLEAEATERGLVLTLGDVLFATGSAQIQGGTNQNLEKLVNFLNQYPDRQVLIEGHTDNVGSALFNQNLSRQRAESVRQFLTDHGIDNRRLSVSGYGFERPVANNDNATGRQQNRRVEVVIENRE</sequence>
<dbReference type="Proteomes" id="UP000050416">
    <property type="component" value="Unassembled WGS sequence"/>
</dbReference>
<dbReference type="InterPro" id="IPR050330">
    <property type="entry name" value="Bact_OuterMem_StrucFunc"/>
</dbReference>
<comment type="subcellular location">
    <subcellularLocation>
        <location evidence="1">Cell outer membrane</location>
    </subcellularLocation>
</comment>
<evidence type="ECO:0000256" key="3">
    <source>
        <dbReference type="ARBA" id="ARBA00023237"/>
    </source>
</evidence>
<dbReference type="InterPro" id="IPR036737">
    <property type="entry name" value="OmpA-like_sf"/>
</dbReference>
<dbReference type="SUPFAM" id="SSF103088">
    <property type="entry name" value="OmpA-like"/>
    <property type="match status" value="1"/>
</dbReference>
<dbReference type="STRING" id="1305731.GCA_000934705_01765"/>
<dbReference type="InterPro" id="IPR025511">
    <property type="entry name" value="DUF4398"/>
</dbReference>
<dbReference type="InterPro" id="IPR006665">
    <property type="entry name" value="OmpA-like"/>
</dbReference>
<evidence type="ECO:0000313" key="7">
    <source>
        <dbReference type="Proteomes" id="UP000050416"/>
    </source>
</evidence>
<protein>
    <submittedName>
        <fullName evidence="6">Putative outer membrane protein</fullName>
    </submittedName>
</protein>
<evidence type="ECO:0000256" key="1">
    <source>
        <dbReference type="ARBA" id="ARBA00004442"/>
    </source>
</evidence>
<evidence type="ECO:0000259" key="5">
    <source>
        <dbReference type="PROSITE" id="PS51123"/>
    </source>
</evidence>
<dbReference type="PATRIC" id="fig|1305731.5.peg.2071"/>
<dbReference type="EMBL" id="LJZQ01000005">
    <property type="protein sequence ID" value="KPQ29551.1"/>
    <property type="molecule type" value="Genomic_DNA"/>
</dbReference>
<name>A0A0P7ZBK4_9GAMM</name>
<keyword evidence="3" id="KW-0998">Cell outer membrane</keyword>
<dbReference type="Pfam" id="PF14346">
    <property type="entry name" value="DUF4398"/>
    <property type="match status" value="1"/>
</dbReference>
<evidence type="ECO:0000256" key="2">
    <source>
        <dbReference type="ARBA" id="ARBA00023136"/>
    </source>
</evidence>
<gene>
    <name evidence="6" type="ORF">HLUCCX14_04965</name>
</gene>
<dbReference type="AlphaFoldDB" id="A0A0P7ZBK4"/>
<proteinExistence type="predicted"/>
<dbReference type="Gene3D" id="3.30.1330.60">
    <property type="entry name" value="OmpA-like domain"/>
    <property type="match status" value="1"/>
</dbReference>
<dbReference type="GO" id="GO:0009279">
    <property type="term" value="C:cell outer membrane"/>
    <property type="evidence" value="ECO:0007669"/>
    <property type="project" value="UniProtKB-SubCell"/>
</dbReference>
<keyword evidence="2 4" id="KW-0472">Membrane</keyword>
<dbReference type="InterPro" id="IPR006664">
    <property type="entry name" value="OMP_bac"/>
</dbReference>
<evidence type="ECO:0000256" key="4">
    <source>
        <dbReference type="PROSITE-ProRule" id="PRU00473"/>
    </source>
</evidence>
<dbReference type="PANTHER" id="PTHR30329:SF21">
    <property type="entry name" value="LIPOPROTEIN YIAD-RELATED"/>
    <property type="match status" value="1"/>
</dbReference>
<evidence type="ECO:0000313" key="6">
    <source>
        <dbReference type="EMBL" id="KPQ29551.1"/>
    </source>
</evidence>
<accession>A0A0P7ZBK4</accession>
<dbReference type="Pfam" id="PF00691">
    <property type="entry name" value="OmpA"/>
    <property type="match status" value="1"/>
</dbReference>
<comment type="caution">
    <text evidence="6">The sequence shown here is derived from an EMBL/GenBank/DDBJ whole genome shotgun (WGS) entry which is preliminary data.</text>
</comment>
<dbReference type="CDD" id="cd07185">
    <property type="entry name" value="OmpA_C-like"/>
    <property type="match status" value="1"/>
</dbReference>
<organism evidence="6 7">
    <name type="scientific">Marinobacter excellens HL-55</name>
    <dbReference type="NCBI Taxonomy" id="1305731"/>
    <lineage>
        <taxon>Bacteria</taxon>
        <taxon>Pseudomonadati</taxon>
        <taxon>Pseudomonadota</taxon>
        <taxon>Gammaproteobacteria</taxon>
        <taxon>Pseudomonadales</taxon>
        <taxon>Marinobacteraceae</taxon>
        <taxon>Marinobacter</taxon>
    </lineage>
</organism>
<dbReference type="PANTHER" id="PTHR30329">
    <property type="entry name" value="STATOR ELEMENT OF FLAGELLAR MOTOR COMPLEX"/>
    <property type="match status" value="1"/>
</dbReference>
<dbReference type="PROSITE" id="PS51123">
    <property type="entry name" value="OMPA_2"/>
    <property type="match status" value="1"/>
</dbReference>
<dbReference type="OrthoDB" id="9782229at2"/>
<feature type="domain" description="OmpA-like" evidence="5">
    <location>
        <begin position="171"/>
        <end position="288"/>
    </location>
</feature>